<evidence type="ECO:0000313" key="1">
    <source>
        <dbReference type="EMBL" id="MBJ7598922.1"/>
    </source>
</evidence>
<keyword evidence="2" id="KW-1185">Reference proteome</keyword>
<evidence type="ECO:0008006" key="3">
    <source>
        <dbReference type="Google" id="ProtNLM"/>
    </source>
</evidence>
<gene>
    <name evidence="1" type="ORF">JF922_12675</name>
</gene>
<protein>
    <recommendedName>
        <fullName evidence="3">DUF3052 domain-containing protein</fullName>
    </recommendedName>
</protein>
<dbReference type="Proteomes" id="UP000612893">
    <property type="component" value="Unassembled WGS sequence"/>
</dbReference>
<name>A0A934K7Z6_9BACT</name>
<dbReference type="AlphaFoldDB" id="A0A934K7Z6"/>
<comment type="caution">
    <text evidence="1">The sequence shown here is derived from an EMBL/GenBank/DDBJ whole genome shotgun (WGS) entry which is preliminary data.</text>
</comment>
<dbReference type="EMBL" id="JAEKNR010000136">
    <property type="protein sequence ID" value="MBJ7598922.1"/>
    <property type="molecule type" value="Genomic_DNA"/>
</dbReference>
<accession>A0A934K7Z6</accession>
<dbReference type="RefSeq" id="WP_338202162.1">
    <property type="nucleotide sequence ID" value="NZ_JAEKNR010000136.1"/>
</dbReference>
<proteinExistence type="predicted"/>
<reference evidence="1" key="1">
    <citation type="submission" date="2020-10" db="EMBL/GenBank/DDBJ databases">
        <title>Ca. Dormibacterota MAGs.</title>
        <authorList>
            <person name="Montgomery K."/>
        </authorList>
    </citation>
    <scope>NUCLEOTIDE SEQUENCE [LARGE SCALE GENOMIC DNA]</scope>
    <source>
        <strain evidence="1">SC8812_S17_10</strain>
    </source>
</reference>
<organism evidence="1 2">
    <name type="scientific">Candidatus Nephthysia bennettiae</name>
    <dbReference type="NCBI Taxonomy" id="3127016"/>
    <lineage>
        <taxon>Bacteria</taxon>
        <taxon>Bacillati</taxon>
        <taxon>Candidatus Dormiibacterota</taxon>
        <taxon>Candidatus Dormibacteria</taxon>
        <taxon>Candidatus Dormibacterales</taxon>
        <taxon>Candidatus Dormibacteraceae</taxon>
        <taxon>Candidatus Nephthysia</taxon>
    </lineage>
</organism>
<sequence length="134" mass="14217">MTADLARKLLIRSGARALVINPPDGYLDLLSPLPAGASVAASGEGPFEVVQLFARTRRDLDAGIAQAMSTAGSDGILWVSYPKLASSSASDLSRQAVWEALDGTGWEPVTQVAVDETWSALRIRPSERVGARRP</sequence>
<evidence type="ECO:0000313" key="2">
    <source>
        <dbReference type="Proteomes" id="UP000612893"/>
    </source>
</evidence>